<feature type="compositionally biased region" description="Acidic residues" evidence="3">
    <location>
        <begin position="1234"/>
        <end position="1244"/>
    </location>
</feature>
<gene>
    <name evidence="5" type="ORF">D0Y65_024135</name>
</gene>
<feature type="region of interest" description="Disordered" evidence="3">
    <location>
        <begin position="1260"/>
        <end position="1280"/>
    </location>
</feature>
<dbReference type="PROSITE" id="PS50878">
    <property type="entry name" value="RT_POL"/>
    <property type="match status" value="1"/>
</dbReference>
<dbReference type="CDD" id="cd09076">
    <property type="entry name" value="L1-EN"/>
    <property type="match status" value="1"/>
</dbReference>
<protein>
    <submittedName>
        <fullName evidence="5">Putative galacturonosyltransferase-like 4</fullName>
    </submittedName>
</protein>
<feature type="compositionally biased region" description="Polar residues" evidence="3">
    <location>
        <begin position="1218"/>
        <end position="1230"/>
    </location>
</feature>
<evidence type="ECO:0000256" key="3">
    <source>
        <dbReference type="SAM" id="MobiDB-lite"/>
    </source>
</evidence>
<dbReference type="Pfam" id="PF00078">
    <property type="entry name" value="RVT_1"/>
    <property type="match status" value="1"/>
</dbReference>
<feature type="region of interest" description="Disordered" evidence="3">
    <location>
        <begin position="1"/>
        <end position="37"/>
    </location>
</feature>
<dbReference type="SUPFAM" id="SSF56219">
    <property type="entry name" value="DNase I-like"/>
    <property type="match status" value="1"/>
</dbReference>
<feature type="domain" description="Reverse transcriptase" evidence="4">
    <location>
        <begin position="566"/>
        <end position="829"/>
    </location>
</feature>
<dbReference type="Pfam" id="PF03372">
    <property type="entry name" value="Exo_endo_phos"/>
    <property type="match status" value="1"/>
</dbReference>
<dbReference type="InterPro" id="IPR005135">
    <property type="entry name" value="Endo/exonuclease/phosphatase"/>
</dbReference>
<keyword evidence="6" id="KW-1185">Reference proteome</keyword>
<dbReference type="Pfam" id="PF01501">
    <property type="entry name" value="Glyco_transf_8"/>
    <property type="match status" value="1"/>
</dbReference>
<dbReference type="Gene3D" id="3.60.10.10">
    <property type="entry name" value="Endonuclease/exonuclease/phosphatase"/>
    <property type="match status" value="1"/>
</dbReference>
<evidence type="ECO:0000313" key="6">
    <source>
        <dbReference type="Proteomes" id="UP000289340"/>
    </source>
</evidence>
<dbReference type="InterPro" id="IPR043502">
    <property type="entry name" value="DNA/RNA_pol_sf"/>
</dbReference>
<dbReference type="CDD" id="cd01650">
    <property type="entry name" value="RT_nLTR_like"/>
    <property type="match status" value="1"/>
</dbReference>
<keyword evidence="1" id="KW-0328">Glycosyltransferase</keyword>
<dbReference type="GO" id="GO:0016757">
    <property type="term" value="F:glycosyltransferase activity"/>
    <property type="evidence" value="ECO:0007669"/>
    <property type="project" value="UniProtKB-KW"/>
</dbReference>
<dbReference type="InterPro" id="IPR029044">
    <property type="entry name" value="Nucleotide-diphossugar_trans"/>
</dbReference>
<name>A0A445J0R5_GLYSO</name>
<dbReference type="Proteomes" id="UP000289340">
    <property type="component" value="Chromosome 9"/>
</dbReference>
<evidence type="ECO:0000256" key="1">
    <source>
        <dbReference type="ARBA" id="ARBA00022676"/>
    </source>
</evidence>
<dbReference type="InterPro" id="IPR043128">
    <property type="entry name" value="Rev_trsase/Diguanyl_cyclase"/>
</dbReference>
<dbReference type="Gene3D" id="3.30.70.270">
    <property type="match status" value="1"/>
</dbReference>
<dbReference type="Gene3D" id="3.90.550.10">
    <property type="entry name" value="Spore Coat Polysaccharide Biosynthesis Protein SpsA, Chain A"/>
    <property type="match status" value="1"/>
</dbReference>
<feature type="compositionally biased region" description="Polar residues" evidence="3">
    <location>
        <begin position="1"/>
        <end position="10"/>
    </location>
</feature>
<comment type="caution">
    <text evidence="5">The sequence shown here is derived from an EMBL/GenBank/DDBJ whole genome shotgun (WGS) entry which is preliminary data.</text>
</comment>
<evidence type="ECO:0000313" key="5">
    <source>
        <dbReference type="EMBL" id="RZB91994.1"/>
    </source>
</evidence>
<dbReference type="InterPro" id="IPR036691">
    <property type="entry name" value="Endo/exonu/phosph_ase_sf"/>
</dbReference>
<feature type="compositionally biased region" description="Basic residues" evidence="3">
    <location>
        <begin position="1269"/>
        <end position="1280"/>
    </location>
</feature>
<dbReference type="SUPFAM" id="SSF53448">
    <property type="entry name" value="Nucleotide-diphospho-sugar transferases"/>
    <property type="match status" value="1"/>
</dbReference>
<organism evidence="5 6">
    <name type="scientific">Glycine soja</name>
    <name type="common">Wild soybean</name>
    <dbReference type="NCBI Taxonomy" id="3848"/>
    <lineage>
        <taxon>Eukaryota</taxon>
        <taxon>Viridiplantae</taxon>
        <taxon>Streptophyta</taxon>
        <taxon>Embryophyta</taxon>
        <taxon>Tracheophyta</taxon>
        <taxon>Spermatophyta</taxon>
        <taxon>Magnoliopsida</taxon>
        <taxon>eudicotyledons</taxon>
        <taxon>Gunneridae</taxon>
        <taxon>Pentapetalae</taxon>
        <taxon>rosids</taxon>
        <taxon>fabids</taxon>
        <taxon>Fabales</taxon>
        <taxon>Fabaceae</taxon>
        <taxon>Papilionoideae</taxon>
        <taxon>50 kb inversion clade</taxon>
        <taxon>NPAAA clade</taxon>
        <taxon>indigoferoid/millettioid clade</taxon>
        <taxon>Phaseoleae</taxon>
        <taxon>Glycine</taxon>
        <taxon>Glycine subgen. Soja</taxon>
    </lineage>
</organism>
<accession>A0A445J0R5</accession>
<dbReference type="InterPro" id="IPR000477">
    <property type="entry name" value="RT_dom"/>
</dbReference>
<feature type="region of interest" description="Disordered" evidence="3">
    <location>
        <begin position="1217"/>
        <end position="1244"/>
    </location>
</feature>
<proteinExistence type="predicted"/>
<evidence type="ECO:0000259" key="4">
    <source>
        <dbReference type="PROSITE" id="PS50878"/>
    </source>
</evidence>
<dbReference type="SUPFAM" id="SSF56672">
    <property type="entry name" value="DNA/RNA polymerases"/>
    <property type="match status" value="1"/>
</dbReference>
<dbReference type="InterPro" id="IPR002495">
    <property type="entry name" value="Glyco_trans_8"/>
</dbReference>
<dbReference type="PANTHER" id="PTHR19446">
    <property type="entry name" value="REVERSE TRANSCRIPTASES"/>
    <property type="match status" value="1"/>
</dbReference>
<dbReference type="EMBL" id="QZWG01000009">
    <property type="protein sequence ID" value="RZB91994.1"/>
    <property type="molecule type" value="Genomic_DNA"/>
</dbReference>
<sequence length="1319" mass="152449">MDQLRNNVNARSLPGSNALYGSSTVSKEQGPLHRRPDVVKSKQGFPHFRERVWVKKLVHDRRIRFGTWNIGTLTGKSMEIVDVMVRRKINFMCLQETKWTGEKAKELDNSGFKLWYTGKIRSRNGVGIIVDKEWKKDVVDVRRVGDRIIVLKLVVGQDTFNVISGYAPQVGLAEHFKVKFWEDLEGVLQDIPQGEKVFLGGDLNGHVGSVARGFEGVHGGFGLGEMNGEGKSILEFSEALDLSIANTWFKKREEHLITYKSGGTCSQIDFFLIRKSDRKYCLNCKVIPGESLTTQHRVLVMDVRIRDRAKRRSPLVAPRIKWWHLKGEKQGIFQQKIWEGWWGQSQGSANDMWNKMSQEIIKVAKETLGESRGFGPRGKESWWWNENVQSKVRVKKECFKEWSRCRNSETWDKYKIARNETKKAVSEARAQAFDGLYQALGTKDGERSIYRLAKGRERKTRDLDQVKCVKDEKGKVLVHEKDIKERWKVYFHDLFNDGYGYDSSSLDTREEDRNYKYYRRIQKQEVKEALKRMSNGKAVGPDNIPIEVWKTLGDRGLEWLTELFNEILRSKRMPEEWRRSTLVPIYKNKGDIQNCANYKGIKLMSHTMKLWERVIERRLRKETQVTENQFGFMPGRSTMEAIYLLRRVMEQYRLAQQDLHLIFIDLEKAYDRVPREILWKALEKKGVRVAYIRAIQDMYDRVSTSVRTQGGESDDFPITIGLHQGSTLSPYLFTLILDVLTEQIQEIAPRCMLFADDIVLLGESREELNERLETWRRALETHGFRLSRSKSEYMECKFNKRRRVSNSEVKIGDHIIPQVTRFKYLGSVIQDDGEIEGDVNHRIQAGWMKWRKASGVLCDAKVPIKLKGKFYRTAVRPAILYGTKCWAVKSQHENKVGVAEMRMLRWMCGKTRQDKIRNEAIRERVGVAPIVEKMVENRLRWFGHVERRPVDSVVRRVDQMERRQTIRGRGRPKKTIREVIKKDLEINGLDRSMIIIVSRPSLELPLFWEAPAFRNGEDCSSSPSATINVVMTLDTNYLCGTMAAVLSMLHHSTCPKNLAFHFLSAHDDTPELFSGIKSTFPYLKMKIYRFDSNKVRNKISKSIQQTLDQPLNYARIYLADTIPEDVKHMIYLDSDLVVADDIANLYGVDMKSQEVVGVEGHGYVNGSGGRGAAVLAITEGEGLPEERELRGRTDDNNNLTVLNNFNSRNLLGIKRPTSRSSSKVVNTNTPYDDASNDESSDEDDQLAFISRKIRNIWKKRSGSNWNGSKKPHKKKEKTRIKASSYAMSKRNYDTSSQNVQILIYQFTRKGTPNQGTRKY</sequence>
<reference evidence="5 6" key="1">
    <citation type="submission" date="2018-09" db="EMBL/GenBank/DDBJ databases">
        <title>A high-quality reference genome of wild soybean provides a powerful tool to mine soybean genomes.</title>
        <authorList>
            <person name="Xie M."/>
            <person name="Chung C.Y.L."/>
            <person name="Li M.-W."/>
            <person name="Wong F.-L."/>
            <person name="Chan T.-F."/>
            <person name="Lam H.-M."/>
        </authorList>
    </citation>
    <scope>NUCLEOTIDE SEQUENCE [LARGE SCALE GENOMIC DNA]</scope>
    <source>
        <strain evidence="6">cv. W05</strain>
        <tissue evidence="5">Hypocotyl of etiolated seedlings</tissue>
    </source>
</reference>
<keyword evidence="2 5" id="KW-0808">Transferase</keyword>
<evidence type="ECO:0000256" key="2">
    <source>
        <dbReference type="ARBA" id="ARBA00022679"/>
    </source>
</evidence>